<protein>
    <submittedName>
        <fullName evidence="1">Uncharacterized protein</fullName>
    </submittedName>
</protein>
<dbReference type="Proteomes" id="UP000460221">
    <property type="component" value="Unassembled WGS sequence"/>
</dbReference>
<dbReference type="RefSeq" id="WP_154768604.1">
    <property type="nucleotide sequence ID" value="NZ_WLYK01000003.1"/>
</dbReference>
<evidence type="ECO:0000313" key="2">
    <source>
        <dbReference type="Proteomes" id="UP000460221"/>
    </source>
</evidence>
<dbReference type="AlphaFoldDB" id="A0A7K1FMS3"/>
<sequence length="120" mass="13496">MTVSTFRDLPLADRSRRWNSAAAEKRVRTWAGAEDGPNARYRQAHLWYDANEKDNFTAHKLPIADVIDGELTVVPRAVIAAAGIVDGARGGVDVPDADLPKLRRHLARYYKKMDETPPWQ</sequence>
<keyword evidence="2" id="KW-1185">Reference proteome</keyword>
<proteinExistence type="predicted"/>
<dbReference type="EMBL" id="WLYK01000003">
    <property type="protein sequence ID" value="MTD14619.1"/>
    <property type="molecule type" value="Genomic_DNA"/>
</dbReference>
<accession>A0A7K1FMS3</accession>
<organism evidence="1 2">
    <name type="scientific">Nakamurella alba</name>
    <dbReference type="NCBI Taxonomy" id="2665158"/>
    <lineage>
        <taxon>Bacteria</taxon>
        <taxon>Bacillati</taxon>
        <taxon>Actinomycetota</taxon>
        <taxon>Actinomycetes</taxon>
        <taxon>Nakamurellales</taxon>
        <taxon>Nakamurellaceae</taxon>
        <taxon>Nakamurella</taxon>
    </lineage>
</organism>
<gene>
    <name evidence="1" type="ORF">GIS00_11765</name>
</gene>
<reference evidence="1 2" key="1">
    <citation type="submission" date="2019-11" db="EMBL/GenBank/DDBJ databases">
        <authorList>
            <person name="Jiang L.-Q."/>
        </authorList>
    </citation>
    <scope>NUCLEOTIDE SEQUENCE [LARGE SCALE GENOMIC DNA]</scope>
    <source>
        <strain evidence="1 2">YIM 132087</strain>
    </source>
</reference>
<comment type="caution">
    <text evidence="1">The sequence shown here is derived from an EMBL/GenBank/DDBJ whole genome shotgun (WGS) entry which is preliminary data.</text>
</comment>
<name>A0A7K1FMS3_9ACTN</name>
<evidence type="ECO:0000313" key="1">
    <source>
        <dbReference type="EMBL" id="MTD14619.1"/>
    </source>
</evidence>